<dbReference type="Proteomes" id="UP000050741">
    <property type="component" value="Unassembled WGS sequence"/>
</dbReference>
<dbReference type="WBParaSite" id="GPLIN_001602900">
    <property type="protein sequence ID" value="GPLIN_001602900"/>
    <property type="gene ID" value="GPLIN_001602900"/>
</dbReference>
<reference evidence="1" key="2">
    <citation type="submission" date="2014-05" db="EMBL/GenBank/DDBJ databases">
        <title>The genome and life-stage specific transcriptomes of Globodera pallida elucidate key aspects of plant parasitism by a cyst nematode.</title>
        <authorList>
            <person name="Cotton J.A."/>
            <person name="Lilley C.J."/>
            <person name="Jones L.M."/>
            <person name="Kikuchi T."/>
            <person name="Reid A.J."/>
            <person name="Thorpe P."/>
            <person name="Tsai I.J."/>
            <person name="Beasley H."/>
            <person name="Blok V."/>
            <person name="Cock P.J.A."/>
            <person name="Van den Akker S.E."/>
            <person name="Holroyd N."/>
            <person name="Hunt M."/>
            <person name="Mantelin S."/>
            <person name="Naghra H."/>
            <person name="Pain A."/>
            <person name="Palomares-Rius J.E."/>
            <person name="Zarowiecki M."/>
            <person name="Berriman M."/>
            <person name="Jones J.T."/>
            <person name="Urwin P.E."/>
        </authorList>
    </citation>
    <scope>NUCLEOTIDE SEQUENCE [LARGE SCALE GENOMIC DNA]</scope>
    <source>
        <strain evidence="1">Lindley</strain>
    </source>
</reference>
<keyword evidence="1" id="KW-1185">Reference proteome</keyword>
<evidence type="ECO:0000313" key="1">
    <source>
        <dbReference type="Proteomes" id="UP000050741"/>
    </source>
</evidence>
<name>A0A183CT21_GLOPA</name>
<accession>A0A183CT21</accession>
<proteinExistence type="predicted"/>
<dbReference type="PANTHER" id="PTHR21523">
    <property type="match status" value="1"/>
</dbReference>
<sequence>EIADKLDKRRRQKFIRLHLSDKNRRRMRRQQPNENGQKINWLSVLKPIVLEPYMFTPIYGLSVLGPLILSPNIFSPLILAPSVLGPWILSPAAPVPFILSPYVF</sequence>
<organism evidence="1 2">
    <name type="scientific">Globodera pallida</name>
    <name type="common">Potato cyst nematode worm</name>
    <name type="synonym">Heterodera pallida</name>
    <dbReference type="NCBI Taxonomy" id="36090"/>
    <lineage>
        <taxon>Eukaryota</taxon>
        <taxon>Metazoa</taxon>
        <taxon>Ecdysozoa</taxon>
        <taxon>Nematoda</taxon>
        <taxon>Chromadorea</taxon>
        <taxon>Rhabditida</taxon>
        <taxon>Tylenchina</taxon>
        <taxon>Tylenchomorpha</taxon>
        <taxon>Tylenchoidea</taxon>
        <taxon>Heteroderidae</taxon>
        <taxon>Heteroderinae</taxon>
        <taxon>Globodera</taxon>
    </lineage>
</organism>
<evidence type="ECO:0000313" key="2">
    <source>
        <dbReference type="WBParaSite" id="GPLIN_001602900"/>
    </source>
</evidence>
<protein>
    <submittedName>
        <fullName evidence="2">Sine oculis binding protein homolog</fullName>
    </submittedName>
</protein>
<reference evidence="2" key="3">
    <citation type="submission" date="2016-06" db="UniProtKB">
        <authorList>
            <consortium name="WormBaseParasite"/>
        </authorList>
    </citation>
    <scope>IDENTIFICATION</scope>
</reference>
<dbReference type="PANTHER" id="PTHR21523:SF6">
    <property type="entry name" value="MLT-TEN (MLT-10) RELATED"/>
    <property type="match status" value="1"/>
</dbReference>
<reference evidence="1" key="1">
    <citation type="submission" date="2013-12" db="EMBL/GenBank/DDBJ databases">
        <authorList>
            <person name="Aslett M."/>
        </authorList>
    </citation>
    <scope>NUCLEOTIDE SEQUENCE [LARGE SCALE GENOMIC DNA]</scope>
    <source>
        <strain evidence="1">Lindley</strain>
    </source>
</reference>
<dbReference type="AlphaFoldDB" id="A0A183CT21"/>